<reference evidence="1" key="1">
    <citation type="submission" date="2018-06" db="EMBL/GenBank/DDBJ databases">
        <authorList>
            <person name="O'Rourke A."/>
        </authorList>
    </citation>
    <scope>NUCLEOTIDE SEQUENCE</scope>
    <source>
        <strain evidence="1">132550021-3</strain>
    </source>
</reference>
<proteinExistence type="predicted"/>
<gene>
    <name evidence="1" type="ORF">DEE74_15840</name>
</gene>
<dbReference type="EMBL" id="QGBI01000014">
    <property type="protein sequence ID" value="MBX3891337.1"/>
    <property type="molecule type" value="Genomic_DNA"/>
</dbReference>
<dbReference type="AlphaFoldDB" id="A0AAW4Q8V9"/>
<dbReference type="Proteomes" id="UP001199322">
    <property type="component" value="Unassembled WGS sequence"/>
</dbReference>
<dbReference type="RefSeq" id="WP_182553254.1">
    <property type="nucleotide sequence ID" value="NZ_QGAQ01000014.1"/>
</dbReference>
<accession>A0AAW4Q8V9</accession>
<comment type="caution">
    <text evidence="1">The sequence shown here is derived from an EMBL/GenBank/DDBJ whole genome shotgun (WGS) entry which is preliminary data.</text>
</comment>
<evidence type="ECO:0000313" key="2">
    <source>
        <dbReference type="Proteomes" id="UP001199322"/>
    </source>
</evidence>
<name>A0AAW4Q8V9_RALPI</name>
<protein>
    <submittedName>
        <fullName evidence="1">Uncharacterized protein</fullName>
    </submittedName>
</protein>
<organism evidence="1 2">
    <name type="scientific">Ralstonia pickettii</name>
    <name type="common">Burkholderia pickettii</name>
    <dbReference type="NCBI Taxonomy" id="329"/>
    <lineage>
        <taxon>Bacteria</taxon>
        <taxon>Pseudomonadati</taxon>
        <taxon>Pseudomonadota</taxon>
        <taxon>Betaproteobacteria</taxon>
        <taxon>Burkholderiales</taxon>
        <taxon>Burkholderiaceae</taxon>
        <taxon>Ralstonia</taxon>
    </lineage>
</organism>
<evidence type="ECO:0000313" key="1">
    <source>
        <dbReference type="EMBL" id="MBX3891337.1"/>
    </source>
</evidence>
<sequence length="96" mass="10615">MKISKPKQMNVRAIGQPAQPPLILDEFHLAAPALDLRAFAVEPRSPRLIATQAVIERNSGKKLRLISSVRLASGDPVRPTPKKFLPAQVLRRQSQS</sequence>